<keyword evidence="3" id="KW-0732">Signal</keyword>
<feature type="transmembrane region" description="Helical" evidence="9">
    <location>
        <begin position="1294"/>
        <end position="1315"/>
    </location>
</feature>
<evidence type="ECO:0000256" key="5">
    <source>
        <dbReference type="ARBA" id="ARBA00023136"/>
    </source>
</evidence>
<feature type="transmembrane region" description="Helical" evidence="9">
    <location>
        <begin position="493"/>
        <end position="514"/>
    </location>
</feature>
<feature type="domain" description="Ig-like" evidence="10">
    <location>
        <begin position="662"/>
        <end position="773"/>
    </location>
</feature>
<feature type="transmembrane region" description="Helical" evidence="9">
    <location>
        <begin position="1014"/>
        <end position="1035"/>
    </location>
</feature>
<proteinExistence type="predicted"/>
<keyword evidence="7" id="KW-0325">Glycoprotein</keyword>
<dbReference type="InterPro" id="IPR003599">
    <property type="entry name" value="Ig_sub"/>
</dbReference>
<dbReference type="GO" id="GO:0002376">
    <property type="term" value="P:immune system process"/>
    <property type="evidence" value="ECO:0007669"/>
    <property type="project" value="UniProtKB-KW"/>
</dbReference>
<feature type="domain" description="Ig-like" evidence="10">
    <location>
        <begin position="393"/>
        <end position="469"/>
    </location>
</feature>
<evidence type="ECO:0000256" key="8">
    <source>
        <dbReference type="SAM" id="MobiDB-lite"/>
    </source>
</evidence>
<evidence type="ECO:0000256" key="7">
    <source>
        <dbReference type="ARBA" id="ARBA00023180"/>
    </source>
</evidence>
<dbReference type="InterPro" id="IPR003598">
    <property type="entry name" value="Ig_sub2"/>
</dbReference>
<evidence type="ECO:0000256" key="3">
    <source>
        <dbReference type="ARBA" id="ARBA00022729"/>
    </source>
</evidence>
<keyword evidence="6" id="KW-1015">Disulfide bond</keyword>
<feature type="domain" description="Ig-like" evidence="10">
    <location>
        <begin position="538"/>
        <end position="653"/>
    </location>
</feature>
<feature type="domain" description="Ig-like" evidence="10">
    <location>
        <begin position="146"/>
        <end position="250"/>
    </location>
</feature>
<keyword evidence="5 9" id="KW-0472">Membrane</keyword>
<feature type="domain" description="Ig-like" evidence="10">
    <location>
        <begin position="42"/>
        <end position="136"/>
    </location>
</feature>
<dbReference type="SMART" id="SM00408">
    <property type="entry name" value="IGc2"/>
    <property type="match status" value="8"/>
</dbReference>
<accession>A0A0F8B2I2</accession>
<dbReference type="Pfam" id="PF07686">
    <property type="entry name" value="V-set"/>
    <property type="match status" value="9"/>
</dbReference>
<organism evidence="11">
    <name type="scientific">Larimichthys crocea</name>
    <name type="common">Large yellow croaker</name>
    <name type="synonym">Pseudosciaena crocea</name>
    <dbReference type="NCBI Taxonomy" id="215358"/>
    <lineage>
        <taxon>Eukaryota</taxon>
        <taxon>Metazoa</taxon>
        <taxon>Chordata</taxon>
        <taxon>Craniata</taxon>
        <taxon>Vertebrata</taxon>
        <taxon>Euteleostomi</taxon>
        <taxon>Actinopterygii</taxon>
        <taxon>Neopterygii</taxon>
        <taxon>Teleostei</taxon>
        <taxon>Neoteleostei</taxon>
        <taxon>Acanthomorphata</taxon>
        <taxon>Eupercaria</taxon>
        <taxon>Sciaenidae</taxon>
        <taxon>Larimichthys</taxon>
    </lineage>
</organism>
<feature type="domain" description="Ig-like" evidence="10">
    <location>
        <begin position="1070"/>
        <end position="1167"/>
    </location>
</feature>
<dbReference type="InterPro" id="IPR013783">
    <property type="entry name" value="Ig-like_fold"/>
</dbReference>
<dbReference type="GO" id="GO:0009617">
    <property type="term" value="P:response to bacterium"/>
    <property type="evidence" value="ECO:0007669"/>
    <property type="project" value="TreeGrafter"/>
</dbReference>
<sequence>MTSAKFYVYLTCLLFGKMAWMKNLKSSSTVRQERLFVSAKAGDSVSLKCFYEDDESAWLYWYKQTLGEKPRLISTLYVYESNATFYHEFSNNPRFSIENNTNCLIIFDLTISDSATYFCASTYAFAVNFSKGITVSVKGSDLDIQPSVHQFAFETIQPGGSVTLNCTVHTGTCDGEHSVYWFKDSEESHPGLIYTHGGRNDQCERKPNTQTHTCVYNLPMKSLNLSHAGTYYCAVASCGHILFGNRTKLDFEALMKNLKSSSSVRQEKHFVSVYVGHSVSLKCFYEGELSWLYWYKQTLGEEPRLISSFYVYDTKNSFFNEVDNNPRFTVSVENNTSLLTISVLTIFDSATYFCASRDTFILDFSKGVTVSVKERDLNIHLDHQLAFEIIQTGGSVTLNCTVHTGTCDGEHSVYWFKDSEESHPGLIYTHGGRNDQCERKPNTQTHTCVYNLPMKSLNLSHAGTYYCAVASCGHILFGNGTKLDFEDEVDSLFLVYFLSGALTFTTILVVLLAFSLYKMIKRNKCQCTAQVTELKSSSSVLQESDFLSVNAGDELTLKCIYERQVVQDSTATYLYWYKQPLGQKPRLISSFYSFDGKGHFYKEFKNNSRFTLDTGNGKNHLKISDLQTLDSATYYCVTTSKIKFTFAEVITVSVKGSGLNIPAVIHESESETIQPGGSVTLNCTVQTGTCDGEHSVYWFKDSEESHPGLIYIHEGRNDQCERKPNTQTHTCVYNLPMKSLNLSHAGTYYCAVASCGHILFGNGTKLDFEAQVTELKSSSFVLQESDFLSVNAGEEVTLQCFYERQTDTQTHHYWYKQSLGQKPRLISSFYVYDDKGDFYEEFKDNPRFTLDTRNGKNHLKISDLQTVDSATYYCVTTSEIKFTFAEVITVSVKGSGLNIPALVHQSVSETIQPGGSVTLNWTVHTGTCDGEHSVYWFTDSEESHPGLIYAHGGRNDQCERKPNTQTHTCVYNLPMKSLNLSHAGTYYCAVASCGHILFGNGTKLDFEDEVDLAYFWRGFSAFTTILVVLLAFSVCMMNKTNSCRSSAQVTELKSSSSILQESDFLSFNAGDKVTLKCFYERQTKTATNHYWYKQSLGQKPRLISSFYSYDDTGNFYEEFKNNPRFTLDTGNGTNHLKISELQTLDSATYYCVNTSVKFTFAEVITVSVKGSGLNIPAVIHESASETIQPGGSVTLNCTVHTGTCNGEHSVYWLKDSEESHPGLIYTHGGRNDQCERKPNTQTHTCVYNLPIKSLNLSHAGTYYCTVASCGHILFGNGTKLDFEGSSPDEVDSLVLVYFLIGALTFTTILVVLLAFSLYKMIKRNKCQCTDCQANSSAPSTASAEGQGDEDNLHYAALNVNLPKRPRRQRNNTRDECVYSGVKQ</sequence>
<feature type="domain" description="Ig-like" evidence="10">
    <location>
        <begin position="1176"/>
        <end position="1266"/>
    </location>
</feature>
<keyword evidence="9" id="KW-0812">Transmembrane</keyword>
<feature type="transmembrane region" description="Helical" evidence="9">
    <location>
        <begin position="984"/>
        <end position="1002"/>
    </location>
</feature>
<evidence type="ECO:0000256" key="6">
    <source>
        <dbReference type="ARBA" id="ARBA00023157"/>
    </source>
</evidence>
<evidence type="ECO:0000259" key="10">
    <source>
        <dbReference type="PROSITE" id="PS50835"/>
    </source>
</evidence>
<dbReference type="PANTHER" id="PTHR19433:SF127">
    <property type="entry name" value="NITR9"/>
    <property type="match status" value="1"/>
</dbReference>
<dbReference type="EMBL" id="KQ041843">
    <property type="protein sequence ID" value="KKF21725.1"/>
    <property type="molecule type" value="Genomic_DNA"/>
</dbReference>
<dbReference type="SMART" id="SM00409">
    <property type="entry name" value="IG"/>
    <property type="match status" value="10"/>
</dbReference>
<dbReference type="Gene3D" id="2.60.40.10">
    <property type="entry name" value="Immunoglobulins"/>
    <property type="match status" value="10"/>
</dbReference>
<dbReference type="InterPro" id="IPR052051">
    <property type="entry name" value="TCR_complex_component"/>
</dbReference>
<feature type="region of interest" description="Disordered" evidence="8">
    <location>
        <begin position="1364"/>
        <end position="1383"/>
    </location>
</feature>
<dbReference type="PROSITE" id="PS50835">
    <property type="entry name" value="IG_LIKE"/>
    <property type="match status" value="10"/>
</dbReference>
<dbReference type="InterPro" id="IPR007110">
    <property type="entry name" value="Ig-like_dom"/>
</dbReference>
<keyword evidence="4" id="KW-0391">Immunity</keyword>
<evidence type="ECO:0000313" key="11">
    <source>
        <dbReference type="EMBL" id="KKF21725.1"/>
    </source>
</evidence>
<gene>
    <name evidence="11" type="ORF">EH28_01991</name>
</gene>
<reference evidence="11" key="1">
    <citation type="journal article" date="2015" name="PLoS Genet.">
        <title>Genome Sequencing of the Perciform Fish Larimichthys crocea Provides Insights into Molecular and Genetic Mechanisms of Stress Adaptation.</title>
        <authorList>
            <person name="Ao J."/>
            <person name="Mu Y."/>
            <person name="Xiang L.X."/>
            <person name="Fan D."/>
            <person name="Feng M."/>
            <person name="Zhang S."/>
            <person name="Shi Q."/>
            <person name="Zhu L.Y."/>
            <person name="Li T."/>
            <person name="Ding Y."/>
            <person name="Nie L."/>
            <person name="Li Q."/>
            <person name="Dong W.R."/>
            <person name="Jiang L."/>
            <person name="Sun B."/>
            <person name="Zhang X."/>
            <person name="Li M."/>
            <person name="Zhang H.Q."/>
            <person name="Xie S."/>
            <person name="Zhu Y."/>
            <person name="Jiang X."/>
            <person name="Wang X."/>
            <person name="Mu P."/>
            <person name="Chen W."/>
            <person name="Yue Z."/>
            <person name="Wang Z."/>
            <person name="Wang J."/>
            <person name="Shao J.Z."/>
            <person name="Chen X."/>
        </authorList>
    </citation>
    <scope>NUCLEOTIDE SEQUENCE [LARGE SCALE GENOMIC DNA]</scope>
    <source>
        <strain evidence="11">SSNF</strain>
        <tissue evidence="11">Blood</tissue>
    </source>
</reference>
<evidence type="ECO:0000256" key="2">
    <source>
        <dbReference type="ARBA" id="ARBA00022475"/>
    </source>
</evidence>
<comment type="subcellular location">
    <subcellularLocation>
        <location evidence="1">Cell membrane</location>
    </subcellularLocation>
</comment>
<evidence type="ECO:0000256" key="1">
    <source>
        <dbReference type="ARBA" id="ARBA00004236"/>
    </source>
</evidence>
<keyword evidence="2" id="KW-1003">Cell membrane</keyword>
<dbReference type="PANTHER" id="PTHR19433">
    <property type="entry name" value="T-CELL RECEPTOR ALPHA CHAIN V REGION-RELATED"/>
    <property type="match status" value="1"/>
</dbReference>
<dbReference type="CDD" id="cd00099">
    <property type="entry name" value="IgV"/>
    <property type="match status" value="2"/>
</dbReference>
<dbReference type="GO" id="GO:0005886">
    <property type="term" value="C:plasma membrane"/>
    <property type="evidence" value="ECO:0007669"/>
    <property type="project" value="UniProtKB-SubCell"/>
</dbReference>
<feature type="transmembrane region" description="Helical" evidence="9">
    <location>
        <begin position="1256"/>
        <end position="1274"/>
    </location>
</feature>
<protein>
    <submittedName>
        <fullName evidence="11">Ig kappa chain V-I region Wes</fullName>
    </submittedName>
</protein>
<feature type="domain" description="Ig-like" evidence="10">
    <location>
        <begin position="276"/>
        <end position="371"/>
    </location>
</feature>
<name>A0A0F8B2I2_LARCR</name>
<feature type="domain" description="Ig-like" evidence="10">
    <location>
        <begin position="778"/>
        <end position="891"/>
    </location>
</feature>
<evidence type="ECO:0000256" key="4">
    <source>
        <dbReference type="ARBA" id="ARBA00022859"/>
    </source>
</evidence>
<evidence type="ECO:0000256" key="9">
    <source>
        <dbReference type="SAM" id="Phobius"/>
    </source>
</evidence>
<dbReference type="InterPro" id="IPR036179">
    <property type="entry name" value="Ig-like_dom_sf"/>
</dbReference>
<dbReference type="SUPFAM" id="SSF48726">
    <property type="entry name" value="Immunoglobulin"/>
    <property type="match status" value="10"/>
</dbReference>
<feature type="domain" description="Ig-like" evidence="10">
    <location>
        <begin position="900"/>
        <end position="990"/>
    </location>
</feature>
<dbReference type="SMART" id="SM00406">
    <property type="entry name" value="IGv"/>
    <property type="match status" value="9"/>
</dbReference>
<keyword evidence="9" id="KW-1133">Transmembrane helix</keyword>
<dbReference type="InterPro" id="IPR013106">
    <property type="entry name" value="Ig_V-set"/>
</dbReference>